<dbReference type="PROSITE" id="PS50937">
    <property type="entry name" value="HTH_MERR_2"/>
    <property type="match status" value="1"/>
</dbReference>
<dbReference type="RefSeq" id="WP_132599050.1">
    <property type="nucleotide sequence ID" value="NZ_SMKO01000103.1"/>
</dbReference>
<protein>
    <submittedName>
        <fullName evidence="4">MerR family transcriptional regulator</fullName>
    </submittedName>
</protein>
<organism evidence="4 5">
    <name type="scientific">Nonomuraea deserti</name>
    <dbReference type="NCBI Taxonomy" id="1848322"/>
    <lineage>
        <taxon>Bacteria</taxon>
        <taxon>Bacillati</taxon>
        <taxon>Actinomycetota</taxon>
        <taxon>Actinomycetes</taxon>
        <taxon>Streptosporangiales</taxon>
        <taxon>Streptosporangiaceae</taxon>
        <taxon>Nonomuraea</taxon>
    </lineage>
</organism>
<evidence type="ECO:0000313" key="5">
    <source>
        <dbReference type="Proteomes" id="UP000295258"/>
    </source>
</evidence>
<gene>
    <name evidence="4" type="ORF">E1292_30250</name>
</gene>
<reference evidence="4 5" key="1">
    <citation type="submission" date="2019-03" db="EMBL/GenBank/DDBJ databases">
        <title>Draft genome sequences of novel Actinobacteria.</title>
        <authorList>
            <person name="Sahin N."/>
            <person name="Ay H."/>
            <person name="Saygin H."/>
        </authorList>
    </citation>
    <scope>NUCLEOTIDE SEQUENCE [LARGE SCALE GENOMIC DNA]</scope>
    <source>
        <strain evidence="4 5">KC310</strain>
    </source>
</reference>
<evidence type="ECO:0000313" key="4">
    <source>
        <dbReference type="EMBL" id="TDC99920.1"/>
    </source>
</evidence>
<name>A0A4R4V5I3_9ACTN</name>
<dbReference type="PANTHER" id="PTHR30204">
    <property type="entry name" value="REDOX-CYCLING DRUG-SENSING TRANSCRIPTIONAL ACTIVATOR SOXR"/>
    <property type="match status" value="1"/>
</dbReference>
<evidence type="ECO:0000256" key="2">
    <source>
        <dbReference type="SAM" id="MobiDB-lite"/>
    </source>
</evidence>
<dbReference type="InterPro" id="IPR000551">
    <property type="entry name" value="MerR-type_HTH_dom"/>
</dbReference>
<dbReference type="InterPro" id="IPR009061">
    <property type="entry name" value="DNA-bd_dom_put_sf"/>
</dbReference>
<feature type="domain" description="HTH merR-type" evidence="3">
    <location>
        <begin position="2"/>
        <end position="71"/>
    </location>
</feature>
<sequence>MAWSTRQLADLAGSTVKAIRHYHELGLLEVPERAANGYKQYKVAHLIRVLQIKRLRDLGVPLAQVAAMGRADQEPDEAIRALDAELEATIERLNRVRAELAVILRHRAPIHVPPGFAPLSQELSDTNQALLMVYSTVFSEEGLEEFRRIIAVRDDTGEEFEALPPDADDATVDRLAEQILPAVRRMREEHPWSNDPVADSPRGAELAGNAMAHAAVELYNPAQLRVLRRLHHLLEQATDKNDDALPDPGPDVRLGEE</sequence>
<dbReference type="EMBL" id="SMKO01000103">
    <property type="protein sequence ID" value="TDC99920.1"/>
    <property type="molecule type" value="Genomic_DNA"/>
</dbReference>
<dbReference type="Proteomes" id="UP000295258">
    <property type="component" value="Unassembled WGS sequence"/>
</dbReference>
<dbReference type="Pfam" id="PF13411">
    <property type="entry name" value="MerR_1"/>
    <property type="match status" value="1"/>
</dbReference>
<dbReference type="SMART" id="SM00422">
    <property type="entry name" value="HTH_MERR"/>
    <property type="match status" value="1"/>
</dbReference>
<dbReference type="Gene3D" id="1.10.1660.10">
    <property type="match status" value="1"/>
</dbReference>
<dbReference type="PANTHER" id="PTHR30204:SF93">
    <property type="entry name" value="HTH MERR-TYPE DOMAIN-CONTAINING PROTEIN"/>
    <property type="match status" value="1"/>
</dbReference>
<evidence type="ECO:0000259" key="3">
    <source>
        <dbReference type="PROSITE" id="PS50937"/>
    </source>
</evidence>
<feature type="region of interest" description="Disordered" evidence="2">
    <location>
        <begin position="238"/>
        <end position="257"/>
    </location>
</feature>
<dbReference type="InterPro" id="IPR047057">
    <property type="entry name" value="MerR_fam"/>
</dbReference>
<dbReference type="AlphaFoldDB" id="A0A4R4V5I3"/>
<proteinExistence type="predicted"/>
<dbReference type="CDD" id="cd00592">
    <property type="entry name" value="HTH_MerR-like"/>
    <property type="match status" value="1"/>
</dbReference>
<keyword evidence="5" id="KW-1185">Reference proteome</keyword>
<comment type="caution">
    <text evidence="4">The sequence shown here is derived from an EMBL/GenBank/DDBJ whole genome shotgun (WGS) entry which is preliminary data.</text>
</comment>
<dbReference type="GO" id="GO:0003700">
    <property type="term" value="F:DNA-binding transcription factor activity"/>
    <property type="evidence" value="ECO:0007669"/>
    <property type="project" value="InterPro"/>
</dbReference>
<dbReference type="GO" id="GO:0003677">
    <property type="term" value="F:DNA binding"/>
    <property type="evidence" value="ECO:0007669"/>
    <property type="project" value="UniProtKB-KW"/>
</dbReference>
<keyword evidence="1" id="KW-0238">DNA-binding</keyword>
<accession>A0A4R4V5I3</accession>
<evidence type="ECO:0000256" key="1">
    <source>
        <dbReference type="ARBA" id="ARBA00023125"/>
    </source>
</evidence>
<dbReference type="SUPFAM" id="SSF46955">
    <property type="entry name" value="Putative DNA-binding domain"/>
    <property type="match status" value="1"/>
</dbReference>